<dbReference type="PANTHER" id="PTHR20932:SF31">
    <property type="entry name" value="RING-TYPE DOMAIN-CONTAINING PROTEIN"/>
    <property type="match status" value="1"/>
</dbReference>
<dbReference type="Pfam" id="PF14555">
    <property type="entry name" value="UBA_4"/>
    <property type="match status" value="1"/>
</dbReference>
<dbReference type="Gene3D" id="1.10.8.10">
    <property type="entry name" value="DNA helicase RuvA subunit, C-terminal domain"/>
    <property type="match status" value="1"/>
</dbReference>
<feature type="region of interest" description="Disordered" evidence="2">
    <location>
        <begin position="246"/>
        <end position="272"/>
    </location>
</feature>
<dbReference type="Pfam" id="PF01476">
    <property type="entry name" value="LysM"/>
    <property type="match status" value="1"/>
</dbReference>
<dbReference type="InterPro" id="IPR036779">
    <property type="entry name" value="LysM_dom_sf"/>
</dbReference>
<evidence type="ECO:0000256" key="2">
    <source>
        <dbReference type="SAM" id="MobiDB-lite"/>
    </source>
</evidence>
<organism evidence="4 5">
    <name type="scientific">Emericellopsis atlantica</name>
    <dbReference type="NCBI Taxonomy" id="2614577"/>
    <lineage>
        <taxon>Eukaryota</taxon>
        <taxon>Fungi</taxon>
        <taxon>Dikarya</taxon>
        <taxon>Ascomycota</taxon>
        <taxon>Pezizomycotina</taxon>
        <taxon>Sordariomycetes</taxon>
        <taxon>Hypocreomycetidae</taxon>
        <taxon>Hypocreales</taxon>
        <taxon>Bionectriaceae</taxon>
        <taxon>Emericellopsis</taxon>
    </lineage>
</organism>
<dbReference type="OrthoDB" id="2107166at2759"/>
<dbReference type="Proteomes" id="UP000887229">
    <property type="component" value="Unassembled WGS sequence"/>
</dbReference>
<dbReference type="RefSeq" id="XP_046121251.1">
    <property type="nucleotide sequence ID" value="XM_046259951.1"/>
</dbReference>
<dbReference type="InterPro" id="IPR045030">
    <property type="entry name" value="LYSM1-4"/>
</dbReference>
<feature type="region of interest" description="Disordered" evidence="2">
    <location>
        <begin position="70"/>
        <end position="106"/>
    </location>
</feature>
<protein>
    <recommendedName>
        <fullName evidence="3">LysM domain-containing protein</fullName>
    </recommendedName>
</protein>
<evidence type="ECO:0000313" key="4">
    <source>
        <dbReference type="EMBL" id="KAG9257327.1"/>
    </source>
</evidence>
<comment type="similarity">
    <text evidence="1">Belongs to the secreted LysM effector family.</text>
</comment>
<feature type="compositionally biased region" description="Low complexity" evidence="2">
    <location>
        <begin position="75"/>
        <end position="87"/>
    </location>
</feature>
<reference evidence="4" key="1">
    <citation type="journal article" date="2021" name="IMA Fungus">
        <title>Genomic characterization of three marine fungi, including Emericellopsis atlantica sp. nov. with signatures of a generalist lifestyle and marine biomass degradation.</title>
        <authorList>
            <person name="Hagestad O.C."/>
            <person name="Hou L."/>
            <person name="Andersen J.H."/>
            <person name="Hansen E.H."/>
            <person name="Altermark B."/>
            <person name="Li C."/>
            <person name="Kuhnert E."/>
            <person name="Cox R.J."/>
            <person name="Crous P.W."/>
            <person name="Spatafora J.W."/>
            <person name="Lail K."/>
            <person name="Amirebrahimi M."/>
            <person name="Lipzen A."/>
            <person name="Pangilinan J."/>
            <person name="Andreopoulos W."/>
            <person name="Hayes R.D."/>
            <person name="Ng V."/>
            <person name="Grigoriev I.V."/>
            <person name="Jackson S.A."/>
            <person name="Sutton T.D.S."/>
            <person name="Dobson A.D.W."/>
            <person name="Rama T."/>
        </authorList>
    </citation>
    <scope>NUCLEOTIDE SEQUENCE</scope>
    <source>
        <strain evidence="4">TS7</strain>
    </source>
</reference>
<dbReference type="AlphaFoldDB" id="A0A9P7ZT69"/>
<proteinExistence type="inferred from homology"/>
<keyword evidence="5" id="KW-1185">Reference proteome</keyword>
<dbReference type="EMBL" id="MU251246">
    <property type="protein sequence ID" value="KAG9257327.1"/>
    <property type="molecule type" value="Genomic_DNA"/>
</dbReference>
<name>A0A9P7ZT69_9HYPO</name>
<evidence type="ECO:0000256" key="1">
    <source>
        <dbReference type="ARBA" id="ARBA00044955"/>
    </source>
</evidence>
<evidence type="ECO:0000313" key="5">
    <source>
        <dbReference type="Proteomes" id="UP000887229"/>
    </source>
</evidence>
<feature type="domain" description="LysM" evidence="3">
    <location>
        <begin position="137"/>
        <end position="168"/>
    </location>
</feature>
<sequence>MGHLESMEACSTCANLLSAAPAYSEKPLPDDRRVACCARVICGKCIQSNRRFAEYCPYCQISSGPSALPQGLRDPPAYEAAPAAPKASSHDTAPPPYTPPSTAAHVSNEKGALAAAAAQKDSDDAEDTLHFLNHNHDTVSSLSLRYGVPASALRRANNLTSDHLLLGRRTVLIPGAYYKGGVSLSPRPVEGEDEELRKAKIRRFMTSTKVSKYEVALLYLEQADYNLAAAVEAYFVDEAWEKEHQFPGHGKAAKKGKQKDGTNSSWNSSRLP</sequence>
<dbReference type="CDD" id="cd00118">
    <property type="entry name" value="LysM"/>
    <property type="match status" value="1"/>
</dbReference>
<dbReference type="Gene3D" id="3.10.350.10">
    <property type="entry name" value="LysM domain"/>
    <property type="match status" value="1"/>
</dbReference>
<dbReference type="InterPro" id="IPR018392">
    <property type="entry name" value="LysM"/>
</dbReference>
<comment type="caution">
    <text evidence="4">The sequence shown here is derived from an EMBL/GenBank/DDBJ whole genome shotgun (WGS) entry which is preliminary data.</text>
</comment>
<gene>
    <name evidence="4" type="ORF">F5Z01DRAFT_465637</name>
</gene>
<accession>A0A9P7ZT69</accession>
<feature type="compositionally biased region" description="Polar residues" evidence="2">
    <location>
        <begin position="261"/>
        <end position="272"/>
    </location>
</feature>
<dbReference type="PANTHER" id="PTHR20932">
    <property type="entry name" value="LYSM AND PUTATIVE PEPTIDOGLYCAN-BINDING DOMAIN-CONTAINING PROTEIN"/>
    <property type="match status" value="1"/>
</dbReference>
<dbReference type="GeneID" id="70290854"/>
<evidence type="ECO:0000259" key="3">
    <source>
        <dbReference type="Pfam" id="PF01476"/>
    </source>
</evidence>